<dbReference type="Gene3D" id="1.25.40.420">
    <property type="match status" value="1"/>
</dbReference>
<dbReference type="OrthoDB" id="45365at2759"/>
<name>A0A015LN09_RHIIW</name>
<dbReference type="SMART" id="SM00225">
    <property type="entry name" value="BTB"/>
    <property type="match status" value="1"/>
</dbReference>
<dbReference type="AlphaFoldDB" id="A0A015LN09"/>
<dbReference type="PANTHER" id="PTHR45774">
    <property type="entry name" value="BTB/POZ DOMAIN-CONTAINING"/>
    <property type="match status" value="1"/>
</dbReference>
<dbReference type="HOGENOM" id="CLU_021542_5_0_1"/>
<evidence type="ECO:0000256" key="1">
    <source>
        <dbReference type="SAM" id="MobiDB-lite"/>
    </source>
</evidence>
<reference evidence="3 4" key="1">
    <citation type="submission" date="2014-02" db="EMBL/GenBank/DDBJ databases">
        <title>Single nucleus genome sequencing reveals high similarity among nuclei of an endomycorrhizal fungus.</title>
        <authorList>
            <person name="Lin K."/>
            <person name="Geurts R."/>
            <person name="Zhang Z."/>
            <person name="Limpens E."/>
            <person name="Saunders D.G."/>
            <person name="Mu D."/>
            <person name="Pang E."/>
            <person name="Cao H."/>
            <person name="Cha H."/>
            <person name="Lin T."/>
            <person name="Zhou Q."/>
            <person name="Shang Y."/>
            <person name="Li Y."/>
            <person name="Ivanov S."/>
            <person name="Sharma T."/>
            <person name="Velzen R.V."/>
            <person name="Ruijter N.D."/>
            <person name="Aanen D.K."/>
            <person name="Win J."/>
            <person name="Kamoun S."/>
            <person name="Bisseling T."/>
            <person name="Huang S."/>
        </authorList>
    </citation>
    <scope>NUCLEOTIDE SEQUENCE [LARGE SCALE GENOMIC DNA]</scope>
    <source>
        <strain evidence="4">DAOM197198w</strain>
    </source>
</reference>
<proteinExistence type="predicted"/>
<accession>A0A015LN09</accession>
<comment type="caution">
    <text evidence="3">The sequence shown here is derived from an EMBL/GenBank/DDBJ whole genome shotgun (WGS) entry which is preliminary data.</text>
</comment>
<evidence type="ECO:0000313" key="3">
    <source>
        <dbReference type="EMBL" id="EXX56138.1"/>
    </source>
</evidence>
<dbReference type="PANTHER" id="PTHR45774:SF3">
    <property type="entry name" value="BTB (POZ) DOMAIN-CONTAINING 2B-RELATED"/>
    <property type="match status" value="1"/>
</dbReference>
<organism evidence="3 4">
    <name type="scientific">Rhizophagus irregularis (strain DAOM 197198w)</name>
    <name type="common">Glomus intraradices</name>
    <dbReference type="NCBI Taxonomy" id="1432141"/>
    <lineage>
        <taxon>Eukaryota</taxon>
        <taxon>Fungi</taxon>
        <taxon>Fungi incertae sedis</taxon>
        <taxon>Mucoromycota</taxon>
        <taxon>Glomeromycotina</taxon>
        <taxon>Glomeromycetes</taxon>
        <taxon>Glomerales</taxon>
        <taxon>Glomeraceae</taxon>
        <taxon>Rhizophagus</taxon>
    </lineage>
</organism>
<sequence length="482" mass="56806">MNENKFLPKLSQNLLEILDDDEYYDITIEVGNDPYVRIFRAHMVILNYRSPYLRRILSTNERRNDKTLTSIKLPNISPEIFQIILKYIYGGKILLEECDTSDIIKILIGANELSLQELVPYLQSFLIRNKTNWLEQNLSSIYQLSFENDSFLDLQKFCTKLISEQPKKIFNSPDFTSIPEKCLISIIQNNNIDMSMVQVWDYVLKWGVAQNPELSSDSTNYSNDDFNALSNTLQKCISFIKFTDFTPKEFLHKVYPYKKIIPEEMYESLIKYFLDHDCNKQEPRIVRGISNQSDINSNPRVIETSNQNKDNPELEGYRESNNLEPDTRVNRNTRDQSSNDMEPYLRVNRNTRDQSTSSNDMEPYLRVNRNTRDQSTSSNDMEPYLRVNRNTRDQSTSSNDMEPYLRVNRNTRDQSTSSNNMEPYLRVNRNTRDQSNNNLVLNTRVNRNIRDQSNNNLEPDPQVNRNNRQRSFTLEDTIRKFL</sequence>
<feature type="compositionally biased region" description="Polar residues" evidence="1">
    <location>
        <begin position="289"/>
        <end position="309"/>
    </location>
</feature>
<dbReference type="SUPFAM" id="SSF54695">
    <property type="entry name" value="POZ domain"/>
    <property type="match status" value="1"/>
</dbReference>
<dbReference type="Pfam" id="PF00651">
    <property type="entry name" value="BTB"/>
    <property type="match status" value="1"/>
</dbReference>
<dbReference type="EMBL" id="JEMT01027823">
    <property type="protein sequence ID" value="EXX56138.1"/>
    <property type="molecule type" value="Genomic_DNA"/>
</dbReference>
<dbReference type="InterPro" id="IPR011333">
    <property type="entry name" value="SKP1/BTB/POZ_sf"/>
</dbReference>
<feature type="compositionally biased region" description="Basic and acidic residues" evidence="1">
    <location>
        <begin position="325"/>
        <end position="334"/>
    </location>
</feature>
<dbReference type="PROSITE" id="PS50097">
    <property type="entry name" value="BTB"/>
    <property type="match status" value="1"/>
</dbReference>
<dbReference type="Gene3D" id="3.30.710.10">
    <property type="entry name" value="Potassium Channel Kv1.1, Chain A"/>
    <property type="match status" value="1"/>
</dbReference>
<protein>
    <recommendedName>
        <fullName evidence="2">BTB domain-containing protein</fullName>
    </recommendedName>
</protein>
<feature type="domain" description="BTB" evidence="2">
    <location>
        <begin position="24"/>
        <end position="97"/>
    </location>
</feature>
<keyword evidence="4" id="KW-1185">Reference proteome</keyword>
<evidence type="ECO:0000313" key="4">
    <source>
        <dbReference type="Proteomes" id="UP000022910"/>
    </source>
</evidence>
<evidence type="ECO:0000259" key="2">
    <source>
        <dbReference type="PROSITE" id="PS50097"/>
    </source>
</evidence>
<dbReference type="CDD" id="cd18186">
    <property type="entry name" value="BTB_POZ_ZBTB_KLHL-like"/>
    <property type="match status" value="1"/>
</dbReference>
<dbReference type="Proteomes" id="UP000022910">
    <property type="component" value="Unassembled WGS sequence"/>
</dbReference>
<gene>
    <name evidence="3" type="ORF">RirG_218890</name>
</gene>
<dbReference type="InterPro" id="IPR000210">
    <property type="entry name" value="BTB/POZ_dom"/>
</dbReference>
<feature type="region of interest" description="Disordered" evidence="1">
    <location>
        <begin position="285"/>
        <end position="439"/>
    </location>
</feature>